<sequence>METVTLTSVETRTILIVGDKPENLFSLKSMLNED</sequence>
<protein>
    <submittedName>
        <fullName evidence="1">Uncharacterized protein</fullName>
    </submittedName>
</protein>
<comment type="caution">
    <text evidence="1">The sequence shown here is derived from an EMBL/GenBank/DDBJ whole genome shotgun (WGS) entry which is preliminary data.</text>
</comment>
<proteinExistence type="predicted"/>
<feature type="non-terminal residue" evidence="1">
    <location>
        <position position="34"/>
    </location>
</feature>
<accession>X1N9J1</accession>
<name>X1N9J1_9ZZZZ</name>
<reference evidence="1" key="1">
    <citation type="journal article" date="2014" name="Front. Microbiol.">
        <title>High frequency of phylogenetically diverse reductive dehalogenase-homologous genes in deep subseafloor sedimentary metagenomes.</title>
        <authorList>
            <person name="Kawai M."/>
            <person name="Futagami T."/>
            <person name="Toyoda A."/>
            <person name="Takaki Y."/>
            <person name="Nishi S."/>
            <person name="Hori S."/>
            <person name="Arai W."/>
            <person name="Tsubouchi T."/>
            <person name="Morono Y."/>
            <person name="Uchiyama I."/>
            <person name="Ito T."/>
            <person name="Fujiyama A."/>
            <person name="Inagaki F."/>
            <person name="Takami H."/>
        </authorList>
    </citation>
    <scope>NUCLEOTIDE SEQUENCE</scope>
    <source>
        <strain evidence="1">Expedition CK06-06</strain>
    </source>
</reference>
<gene>
    <name evidence="1" type="ORF">S06H3_38899</name>
</gene>
<organism evidence="1">
    <name type="scientific">marine sediment metagenome</name>
    <dbReference type="NCBI Taxonomy" id="412755"/>
    <lineage>
        <taxon>unclassified sequences</taxon>
        <taxon>metagenomes</taxon>
        <taxon>ecological metagenomes</taxon>
    </lineage>
</organism>
<evidence type="ECO:0000313" key="1">
    <source>
        <dbReference type="EMBL" id="GAI40298.1"/>
    </source>
</evidence>
<dbReference type="AlphaFoldDB" id="X1N9J1"/>
<dbReference type="EMBL" id="BARV01023748">
    <property type="protein sequence ID" value="GAI40298.1"/>
    <property type="molecule type" value="Genomic_DNA"/>
</dbReference>